<sequence length="94" mass="10368">MERECLRICDCAPGDRVTIAGTVRSMTLRPKANVPALEIELYDGSGSVHVVWLGRRRIPGIGPGRRLVVTGRLTQLTGEPILYNPRYELKPLAA</sequence>
<name>A0A6J7E8Q8_9ZZZZ</name>
<dbReference type="SUPFAM" id="SSF50249">
    <property type="entry name" value="Nucleic acid-binding proteins"/>
    <property type="match status" value="1"/>
</dbReference>
<accession>A0A6J7E8Q8</accession>
<dbReference type="Gene3D" id="2.40.50.140">
    <property type="entry name" value="Nucleic acid-binding proteins"/>
    <property type="match status" value="1"/>
</dbReference>
<gene>
    <name evidence="1" type="ORF">UFOPK3402_01170</name>
</gene>
<dbReference type="AlphaFoldDB" id="A0A6J7E8Q8"/>
<evidence type="ECO:0000313" key="1">
    <source>
        <dbReference type="EMBL" id="CAB4879522.1"/>
    </source>
</evidence>
<organism evidence="1">
    <name type="scientific">freshwater metagenome</name>
    <dbReference type="NCBI Taxonomy" id="449393"/>
    <lineage>
        <taxon>unclassified sequences</taxon>
        <taxon>metagenomes</taxon>
        <taxon>ecological metagenomes</taxon>
    </lineage>
</organism>
<protein>
    <submittedName>
        <fullName evidence="1">Unannotated protein</fullName>
    </submittedName>
</protein>
<dbReference type="CDD" id="cd04488">
    <property type="entry name" value="RecG_wedge_OBF"/>
    <property type="match status" value="1"/>
</dbReference>
<dbReference type="InterPro" id="IPR012340">
    <property type="entry name" value="NA-bd_OB-fold"/>
</dbReference>
<dbReference type="EMBL" id="CAFBLS010000140">
    <property type="protein sequence ID" value="CAB4879522.1"/>
    <property type="molecule type" value="Genomic_DNA"/>
</dbReference>
<reference evidence="1" key="1">
    <citation type="submission" date="2020-05" db="EMBL/GenBank/DDBJ databases">
        <authorList>
            <person name="Chiriac C."/>
            <person name="Salcher M."/>
            <person name="Ghai R."/>
            <person name="Kavagutti S V."/>
        </authorList>
    </citation>
    <scope>NUCLEOTIDE SEQUENCE</scope>
</reference>
<proteinExistence type="predicted"/>